<dbReference type="GO" id="GO:0050660">
    <property type="term" value="F:flavin adenine dinucleotide binding"/>
    <property type="evidence" value="ECO:0007669"/>
    <property type="project" value="InterPro"/>
</dbReference>
<dbReference type="Gene3D" id="3.50.50.60">
    <property type="entry name" value="FAD/NAD(P)-binding domain"/>
    <property type="match status" value="1"/>
</dbReference>
<reference evidence="8 9" key="1">
    <citation type="journal article" date="2017" name="G3 (Bethesda)">
        <title>First Draft Genome Sequence of the Pathogenic Fungus Lomentospora prolificans (Formerly Scedosporium prolificans).</title>
        <authorList>
            <person name="Luo R."/>
            <person name="Zimin A."/>
            <person name="Workman R."/>
            <person name="Fan Y."/>
            <person name="Pertea G."/>
            <person name="Grossman N."/>
            <person name="Wear M.P."/>
            <person name="Jia B."/>
            <person name="Miller H."/>
            <person name="Casadevall A."/>
            <person name="Timp W."/>
            <person name="Zhang S.X."/>
            <person name="Salzberg S.L."/>
        </authorList>
    </citation>
    <scope>NUCLEOTIDE SEQUENCE [LARGE SCALE GENOMIC DNA]</scope>
    <source>
        <strain evidence="8 9">JHH-5317</strain>
    </source>
</reference>
<evidence type="ECO:0000256" key="4">
    <source>
        <dbReference type="ARBA" id="ARBA00022827"/>
    </source>
</evidence>
<name>A0A2N3NGI0_9PEZI</name>
<dbReference type="InParanoid" id="A0A2N3NGI0"/>
<evidence type="ECO:0000313" key="8">
    <source>
        <dbReference type="EMBL" id="PKS11534.1"/>
    </source>
</evidence>
<accession>A0A2N3NGI0</accession>
<dbReference type="PANTHER" id="PTHR10961:SF46">
    <property type="entry name" value="PEROXISOMAL SARCOSINE OXIDASE"/>
    <property type="match status" value="1"/>
</dbReference>
<keyword evidence="6" id="KW-0472">Membrane</keyword>
<keyword evidence="3" id="KW-0285">Flavoprotein</keyword>
<dbReference type="Proteomes" id="UP000233524">
    <property type="component" value="Unassembled WGS sequence"/>
</dbReference>
<dbReference type="InterPro" id="IPR045170">
    <property type="entry name" value="MTOX"/>
</dbReference>
<dbReference type="Gene3D" id="3.30.9.10">
    <property type="entry name" value="D-Amino Acid Oxidase, subunit A, domain 2"/>
    <property type="match status" value="1"/>
</dbReference>
<evidence type="ECO:0000256" key="5">
    <source>
        <dbReference type="ARBA" id="ARBA00023002"/>
    </source>
</evidence>
<dbReference type="InterPro" id="IPR006076">
    <property type="entry name" value="FAD-dep_OxRdtase"/>
</dbReference>
<dbReference type="STRING" id="41688.A0A2N3NGI0"/>
<dbReference type="VEuPathDB" id="FungiDB:jhhlp_003299"/>
<dbReference type="GO" id="GO:0050031">
    <property type="term" value="F:L-pipecolate oxidase activity"/>
    <property type="evidence" value="ECO:0007669"/>
    <property type="project" value="TreeGrafter"/>
</dbReference>
<dbReference type="OrthoDB" id="2219495at2759"/>
<dbReference type="GO" id="GO:0008115">
    <property type="term" value="F:sarcosine oxidase activity"/>
    <property type="evidence" value="ECO:0007669"/>
    <property type="project" value="TreeGrafter"/>
</dbReference>
<keyword evidence="9" id="KW-1185">Reference proteome</keyword>
<proteinExistence type="inferred from homology"/>
<dbReference type="PANTHER" id="PTHR10961">
    <property type="entry name" value="PEROXISOMAL SARCOSINE OXIDASE"/>
    <property type="match status" value="1"/>
</dbReference>
<dbReference type="EMBL" id="NLAX01000008">
    <property type="protein sequence ID" value="PKS11534.1"/>
    <property type="molecule type" value="Genomic_DNA"/>
</dbReference>
<dbReference type="AlphaFoldDB" id="A0A2N3NGI0"/>
<evidence type="ECO:0000259" key="7">
    <source>
        <dbReference type="Pfam" id="PF01266"/>
    </source>
</evidence>
<evidence type="ECO:0000256" key="3">
    <source>
        <dbReference type="ARBA" id="ARBA00022630"/>
    </source>
</evidence>
<protein>
    <recommendedName>
        <fullName evidence="7">FAD dependent oxidoreductase domain-containing protein</fullName>
    </recommendedName>
</protein>
<evidence type="ECO:0000256" key="2">
    <source>
        <dbReference type="ARBA" id="ARBA00010989"/>
    </source>
</evidence>
<sequence length="472" mass="51337">MTNDTTFASERGYTPPSSILIVGSGVFGLTTAWALTKRAAFSSTRIILVDRVTDLKDGDLPSGDAASMDSSRIVRADYADALYARLAAEAQRSWRGELGEEGRYSESGLLIVGEEGCKGMVYVKGSFANVMDIAREQGYADKIVEMESGEKLRELLGTVEKPGDWGYLNTTSGWADAAKGIKWLLDKVKATGRVEFVSGTVEKLVRDDAKGEVKGVKLKEGSTLEAELVVVAAGAWTGTLVDLRGLVTATGQVLAYMDLTDEEQEKLTNMPVVLNLASGLFIIPPRNKVLKVARHAFGYLNPVDIPAATLLPKKVTETGDTEDKATIRVSAPKTLADSPTMGLPREAEVDLRRSLRQFIPLESVHDRAFTSSRICWYSDTPDADYLVDYHPSWKGVFVATGDSGHGYKFLPVLGDKIVDCITGEGDESVRKKWRWKEGKVSVVDGMDAIITEDGSRGSSPGKILDRELENKV</sequence>
<evidence type="ECO:0000256" key="6">
    <source>
        <dbReference type="SAM" id="Phobius"/>
    </source>
</evidence>
<evidence type="ECO:0000256" key="1">
    <source>
        <dbReference type="ARBA" id="ARBA00001974"/>
    </source>
</evidence>
<dbReference type="Pfam" id="PF01266">
    <property type="entry name" value="DAO"/>
    <property type="match status" value="1"/>
</dbReference>
<feature type="transmembrane region" description="Helical" evidence="6">
    <location>
        <begin position="17"/>
        <end position="35"/>
    </location>
</feature>
<comment type="cofactor">
    <cofactor evidence="1">
        <name>FAD</name>
        <dbReference type="ChEBI" id="CHEBI:57692"/>
    </cofactor>
</comment>
<keyword evidence="6" id="KW-1133">Transmembrane helix</keyword>
<feature type="domain" description="FAD dependent oxidoreductase" evidence="7">
    <location>
        <begin position="19"/>
        <end position="418"/>
    </location>
</feature>
<keyword evidence="5" id="KW-0560">Oxidoreductase</keyword>
<evidence type="ECO:0000313" key="9">
    <source>
        <dbReference type="Proteomes" id="UP000233524"/>
    </source>
</evidence>
<dbReference type="InterPro" id="IPR036188">
    <property type="entry name" value="FAD/NAD-bd_sf"/>
</dbReference>
<comment type="caution">
    <text evidence="8">The sequence shown here is derived from an EMBL/GenBank/DDBJ whole genome shotgun (WGS) entry which is preliminary data.</text>
</comment>
<comment type="similarity">
    <text evidence="2">Belongs to the MSOX/MTOX family.</text>
</comment>
<gene>
    <name evidence="8" type="ORF">jhhlp_003299</name>
</gene>
<keyword evidence="6" id="KW-0812">Transmembrane</keyword>
<organism evidence="8 9">
    <name type="scientific">Lomentospora prolificans</name>
    <dbReference type="NCBI Taxonomy" id="41688"/>
    <lineage>
        <taxon>Eukaryota</taxon>
        <taxon>Fungi</taxon>
        <taxon>Dikarya</taxon>
        <taxon>Ascomycota</taxon>
        <taxon>Pezizomycotina</taxon>
        <taxon>Sordariomycetes</taxon>
        <taxon>Hypocreomycetidae</taxon>
        <taxon>Microascales</taxon>
        <taxon>Microascaceae</taxon>
        <taxon>Lomentospora</taxon>
    </lineage>
</organism>
<keyword evidence="4" id="KW-0274">FAD</keyword>
<dbReference type="SUPFAM" id="SSF51905">
    <property type="entry name" value="FAD/NAD(P)-binding domain"/>
    <property type="match status" value="1"/>
</dbReference>
<dbReference type="GO" id="GO:0004657">
    <property type="term" value="F:proline dehydrogenase activity"/>
    <property type="evidence" value="ECO:0007669"/>
    <property type="project" value="TreeGrafter"/>
</dbReference>